<dbReference type="InterPro" id="IPR036856">
    <property type="entry name" value="Ald_Oxase/Xan_DH_a/b_sf"/>
</dbReference>
<dbReference type="SUPFAM" id="SSF54665">
    <property type="entry name" value="CO dehydrogenase molybdoprotein N-domain-like"/>
    <property type="match status" value="1"/>
</dbReference>
<organism evidence="4 5">
    <name type="scientific">Afipia broomeae ATCC 49717</name>
    <dbReference type="NCBI Taxonomy" id="883078"/>
    <lineage>
        <taxon>Bacteria</taxon>
        <taxon>Pseudomonadati</taxon>
        <taxon>Pseudomonadota</taxon>
        <taxon>Alphaproteobacteria</taxon>
        <taxon>Hyphomicrobiales</taxon>
        <taxon>Nitrobacteraceae</taxon>
        <taxon>Afipia</taxon>
    </lineage>
</organism>
<evidence type="ECO:0000256" key="2">
    <source>
        <dbReference type="ARBA" id="ARBA00023002"/>
    </source>
</evidence>
<feature type="domain" description="Aldehyde oxidase/xanthine dehydrogenase a/b hammerhead" evidence="3">
    <location>
        <begin position="35"/>
        <end position="155"/>
    </location>
</feature>
<dbReference type="InterPro" id="IPR016208">
    <property type="entry name" value="Ald_Oxase/xanthine_DH-like"/>
</dbReference>
<sequence>MLDHPSRVSSDNDIALQKFGVGQPVRRKEDDTLVRGKGTYTDDISLPGQAYAWIVRSTHAHGIIKGIDVEAARAMPGVLGVWTGKDLAAAGYNPFTVGLPMKNRDGSPLLQTNRLPLMTDKVRFVGDPVAFVVAETLAQARDAGEAVVVDIEPLPSVTSAEDAAKPGAPLLYDHIPSNVVLDYHAGDDAALDAAFARAAHVTRLDIVNTRLAVVAMEPRAALASYDKKSQRFTIEIPTQGVAGNRTSLAKTLNVPNDKVHLRTHHVGGSFGMKNANYPEYICILHAARELGRAVKWTDERSTSFLSDSHGRAQDVHCELALAADGAFLGVRVRGFGNLGAYITGVAPLPLSLNIAKNINSVYRMPLIGVDIKCVLTNTTLMGAYRGAGRPEANYFMERLIDRAAEEMGIDRLAMRKRNFIKPAQIPYAAANGLTYDSGDFPGVFSKAVEQADVAGFAKRRKESRKRGKLRGIAVGSYLEITAPPSAELGKIVFEADGTVRLITGTLDYGQGHATPFAQVLAAQLGVPFDAIKLTQGDSDIVHTGNGTGGSRSITASGAAIVASSRLVIEKGKRAAAHVLEASEGDMEFANGRFTIAGTDRGIGIMELAAKLRNSKMPEGVPSSLDVDHTVQGVPSTFPNGCHVAEVEVDPDTGNVQIVRYSGVNDFGTVVNPMIVAGQIHGGVAQGIGQALMECVTYDDNGQPVTGSFMDYALPRAGDIPSMTLGSHPSPATSNPLGTKGCGEAGCAGSLATIVNAVLDALSDEGVTSIDMPLTSEKVWRAIQDGRKAKKSA</sequence>
<evidence type="ECO:0000313" key="5">
    <source>
        <dbReference type="Proteomes" id="UP000001096"/>
    </source>
</evidence>
<proteinExistence type="predicted"/>
<dbReference type="Pfam" id="PF20256">
    <property type="entry name" value="MoCoBD_2"/>
    <property type="match status" value="1"/>
</dbReference>
<evidence type="ECO:0000256" key="1">
    <source>
        <dbReference type="ARBA" id="ARBA00022505"/>
    </source>
</evidence>
<dbReference type="EMBL" id="AGWX01000002">
    <property type="protein sequence ID" value="EKS39526.1"/>
    <property type="molecule type" value="Genomic_DNA"/>
</dbReference>
<dbReference type="RefSeq" id="WP_006020205.1">
    <property type="nucleotide sequence ID" value="NZ_KB375282.1"/>
</dbReference>
<dbReference type="InterPro" id="IPR008274">
    <property type="entry name" value="AldOxase/xan_DH_MoCoBD1"/>
</dbReference>
<dbReference type="PANTHER" id="PTHR11908:SF132">
    <property type="entry name" value="ALDEHYDE OXIDASE 1-RELATED"/>
    <property type="match status" value="1"/>
</dbReference>
<dbReference type="AlphaFoldDB" id="K8PD91"/>
<reference evidence="4 5" key="1">
    <citation type="submission" date="2012-04" db="EMBL/GenBank/DDBJ databases">
        <title>The Genome Sequence of Afipia broomeae ATCC 49717.</title>
        <authorList>
            <consortium name="The Broad Institute Genome Sequencing Platform"/>
            <person name="Earl A."/>
            <person name="Ward D."/>
            <person name="Feldgarden M."/>
            <person name="Gevers D."/>
            <person name="Huys G."/>
            <person name="Walker B."/>
            <person name="Young S.K."/>
            <person name="Zeng Q."/>
            <person name="Gargeya S."/>
            <person name="Fitzgerald M."/>
            <person name="Haas B."/>
            <person name="Abouelleil A."/>
            <person name="Alvarado L."/>
            <person name="Arachchi H.M."/>
            <person name="Berlin A."/>
            <person name="Chapman S.B."/>
            <person name="Goldberg J."/>
            <person name="Griggs A."/>
            <person name="Gujja S."/>
            <person name="Hansen M."/>
            <person name="Howarth C."/>
            <person name="Imamovic A."/>
            <person name="Larimer J."/>
            <person name="McCowen C."/>
            <person name="Montmayeur A."/>
            <person name="Murphy C."/>
            <person name="Neiman D."/>
            <person name="Pearson M."/>
            <person name="Priest M."/>
            <person name="Roberts A."/>
            <person name="Saif S."/>
            <person name="Shea T."/>
            <person name="Sisk P."/>
            <person name="Sykes S."/>
            <person name="Wortman J."/>
            <person name="Nusbaum C."/>
            <person name="Birren B."/>
        </authorList>
    </citation>
    <scope>NUCLEOTIDE SEQUENCE [LARGE SCALE GENOMIC DNA]</scope>
    <source>
        <strain evidence="4 5">ATCC 49717</strain>
    </source>
</reference>
<dbReference type="PANTHER" id="PTHR11908">
    <property type="entry name" value="XANTHINE DEHYDROGENASE"/>
    <property type="match status" value="1"/>
</dbReference>
<dbReference type="InterPro" id="IPR000674">
    <property type="entry name" value="Ald_Oxase/Xan_DH_a/b"/>
</dbReference>
<dbReference type="Pfam" id="PF01315">
    <property type="entry name" value="Ald_Xan_dh_C"/>
    <property type="match status" value="1"/>
</dbReference>
<dbReference type="InterPro" id="IPR046867">
    <property type="entry name" value="AldOxase/xan_DH_MoCoBD2"/>
</dbReference>
<dbReference type="PATRIC" id="fig|883078.3.peg.1522"/>
<dbReference type="eggNOG" id="COG1529">
    <property type="taxonomic scope" value="Bacteria"/>
</dbReference>
<dbReference type="SUPFAM" id="SSF56003">
    <property type="entry name" value="Molybdenum cofactor-binding domain"/>
    <property type="match status" value="1"/>
</dbReference>
<evidence type="ECO:0000313" key="4">
    <source>
        <dbReference type="EMBL" id="EKS39526.1"/>
    </source>
</evidence>
<accession>K8PD91</accession>
<name>K8PD91_9BRAD</name>
<dbReference type="SMART" id="SM01008">
    <property type="entry name" value="Ald_Xan_dh_C"/>
    <property type="match status" value="1"/>
</dbReference>
<comment type="caution">
    <text evidence="4">The sequence shown here is derived from an EMBL/GenBank/DDBJ whole genome shotgun (WGS) entry which is preliminary data.</text>
</comment>
<dbReference type="Gene3D" id="3.90.1170.50">
    <property type="entry name" value="Aldehyde oxidase/xanthine dehydrogenase, a/b hammerhead"/>
    <property type="match status" value="1"/>
</dbReference>
<dbReference type="InterPro" id="IPR037165">
    <property type="entry name" value="AldOxase/xan_DH_Mopterin-bd_sf"/>
</dbReference>
<dbReference type="Gene3D" id="3.30.365.10">
    <property type="entry name" value="Aldehyde oxidase/xanthine dehydrogenase, molybdopterin binding domain"/>
    <property type="match status" value="4"/>
</dbReference>
<dbReference type="GO" id="GO:0016491">
    <property type="term" value="F:oxidoreductase activity"/>
    <property type="evidence" value="ECO:0007669"/>
    <property type="project" value="UniProtKB-KW"/>
</dbReference>
<dbReference type="Pfam" id="PF02738">
    <property type="entry name" value="MoCoBD_1"/>
    <property type="match status" value="1"/>
</dbReference>
<keyword evidence="1" id="KW-0500">Molybdenum</keyword>
<protein>
    <recommendedName>
        <fullName evidence="3">Aldehyde oxidase/xanthine dehydrogenase a/b hammerhead domain-containing protein</fullName>
    </recommendedName>
</protein>
<keyword evidence="5" id="KW-1185">Reference proteome</keyword>
<keyword evidence="2" id="KW-0560">Oxidoreductase</keyword>
<gene>
    <name evidence="4" type="ORF">HMPREF9695_01487</name>
</gene>
<dbReference type="Proteomes" id="UP000001096">
    <property type="component" value="Unassembled WGS sequence"/>
</dbReference>
<dbReference type="GO" id="GO:0005506">
    <property type="term" value="F:iron ion binding"/>
    <property type="evidence" value="ECO:0007669"/>
    <property type="project" value="InterPro"/>
</dbReference>
<evidence type="ECO:0000259" key="3">
    <source>
        <dbReference type="SMART" id="SM01008"/>
    </source>
</evidence>
<dbReference type="HOGENOM" id="CLU_001681_2_0_5"/>